<dbReference type="AlphaFoldDB" id="Q1N0F3"/>
<dbReference type="HOGENOM" id="CLU_045097_0_0_6"/>
<feature type="signal peptide" evidence="1">
    <location>
        <begin position="1"/>
        <end position="20"/>
    </location>
</feature>
<evidence type="ECO:0000256" key="1">
    <source>
        <dbReference type="SAM" id="SignalP"/>
    </source>
</evidence>
<gene>
    <name evidence="2" type="ORF">RED65_06172</name>
</gene>
<evidence type="ECO:0000313" key="2">
    <source>
        <dbReference type="EMBL" id="EAT11711.1"/>
    </source>
</evidence>
<accession>Q1N0F3</accession>
<evidence type="ECO:0008006" key="4">
    <source>
        <dbReference type="Google" id="ProtNLM"/>
    </source>
</evidence>
<proteinExistence type="predicted"/>
<dbReference type="RefSeq" id="WP_007016481.1">
    <property type="nucleotide sequence ID" value="NZ_AAQH01000014.1"/>
</dbReference>
<evidence type="ECO:0000313" key="3">
    <source>
        <dbReference type="Proteomes" id="UP000004263"/>
    </source>
</evidence>
<dbReference type="STRING" id="207949.RED65_06172"/>
<feature type="chain" id="PRO_5004194693" description="Alginate export domain-containing protein" evidence="1">
    <location>
        <begin position="21"/>
        <end position="385"/>
    </location>
</feature>
<keyword evidence="3" id="KW-1185">Reference proteome</keyword>
<comment type="caution">
    <text evidence="2">The sequence shown here is derived from an EMBL/GenBank/DDBJ whole genome shotgun (WGS) entry which is preliminary data.</text>
</comment>
<protein>
    <recommendedName>
        <fullName evidence="4">Alginate export domain-containing protein</fullName>
    </recommendedName>
</protein>
<organism evidence="2 3">
    <name type="scientific">Bermanella marisrubri</name>
    <dbReference type="NCBI Taxonomy" id="207949"/>
    <lineage>
        <taxon>Bacteria</taxon>
        <taxon>Pseudomonadati</taxon>
        <taxon>Pseudomonadota</taxon>
        <taxon>Gammaproteobacteria</taxon>
        <taxon>Oceanospirillales</taxon>
        <taxon>Oceanospirillaceae</taxon>
        <taxon>Bermanella</taxon>
    </lineage>
</organism>
<reference evidence="2 3" key="1">
    <citation type="submission" date="2006-03" db="EMBL/GenBank/DDBJ databases">
        <authorList>
            <person name="Pinhassi J."/>
            <person name="Pedros-Alio C."/>
            <person name="Ferriera S."/>
            <person name="Johnson J."/>
            <person name="Kravitz S."/>
            <person name="Halpern A."/>
            <person name="Remington K."/>
            <person name="Beeson K."/>
            <person name="Tran B."/>
            <person name="Rogers Y.-H."/>
            <person name="Friedman R."/>
            <person name="Venter J.C."/>
        </authorList>
    </citation>
    <scope>NUCLEOTIDE SEQUENCE [LARGE SCALE GENOMIC DNA]</scope>
    <source>
        <strain evidence="2 3">RED65</strain>
    </source>
</reference>
<name>Q1N0F3_9GAMM</name>
<dbReference type="OrthoDB" id="9767539at2"/>
<sequence>MKTLKPVLCTLALGSMSAFASANTLQSESQSFLEDTSWSFDFRYRTESVDKDNNLDTALANTLKSRLTIKTGTAYGFSGLVEGDNTLHITDDFNSTENNQAEYQKVVDPETTQINQAYVQYSNAGNTIKLGNQRILLDNQRHVGGVGFRQDEATFDAVSISSTYFDNTKLFFAVANNRNTIKNENTEEDIILLNAQHNYSDSLKATAFYYSIETESGSNLDTFGLRSTGVLSNKASYEAEIATQDDETNTTLYYHLAGSYKLGAIKATLGLETLGSDDGDASFKTPLGTNHKFFGWSDTYLGAPDGNGLQDIYVSAVSKLAGVKLVGQFHSFSSVEDSTDLGTEFGFLAAKKFKNYGLSFKLAQFFAGDTGVDTTKLWLTATAKF</sequence>
<keyword evidence="1" id="KW-0732">Signal</keyword>
<dbReference type="Proteomes" id="UP000004263">
    <property type="component" value="Unassembled WGS sequence"/>
</dbReference>
<dbReference type="EMBL" id="AAQH01000014">
    <property type="protein sequence ID" value="EAT11711.1"/>
    <property type="molecule type" value="Genomic_DNA"/>
</dbReference>